<evidence type="ECO:0000313" key="3">
    <source>
        <dbReference type="EMBL" id="KAK6917788.1"/>
    </source>
</evidence>
<reference evidence="3 4" key="1">
    <citation type="submission" date="2023-12" db="EMBL/GenBank/DDBJ databases">
        <title>A high-quality genome assembly for Dillenia turbinata (Dilleniales).</title>
        <authorList>
            <person name="Chanderbali A."/>
        </authorList>
    </citation>
    <scope>NUCLEOTIDE SEQUENCE [LARGE SCALE GENOMIC DNA]</scope>
    <source>
        <strain evidence="3">LSX21</strain>
        <tissue evidence="3">Leaf</tissue>
    </source>
</reference>
<dbReference type="Pfam" id="PF01535">
    <property type="entry name" value="PPR"/>
    <property type="match status" value="1"/>
</dbReference>
<sequence length="124" mass="13753">MHAAFKDVGIAIKVFDDIPNKHRDVASWNILISGLSSNGQTERALRIFKDMISLGRVKPGRVTIISMLKLSAELGRTETSKWLHKVSAFIVLLSNDIVILTALIDMHARSGNLELARKIFDGVE</sequence>
<dbReference type="GO" id="GO:0009451">
    <property type="term" value="P:RNA modification"/>
    <property type="evidence" value="ECO:0007669"/>
    <property type="project" value="InterPro"/>
</dbReference>
<dbReference type="Proteomes" id="UP001370490">
    <property type="component" value="Unassembled WGS sequence"/>
</dbReference>
<dbReference type="InterPro" id="IPR046960">
    <property type="entry name" value="PPR_At4g14850-like_plant"/>
</dbReference>
<dbReference type="PANTHER" id="PTHR47926">
    <property type="entry name" value="PENTATRICOPEPTIDE REPEAT-CONTAINING PROTEIN"/>
    <property type="match status" value="1"/>
</dbReference>
<comment type="caution">
    <text evidence="3">The sequence shown here is derived from an EMBL/GenBank/DDBJ whole genome shotgun (WGS) entry which is preliminary data.</text>
</comment>
<gene>
    <name evidence="3" type="ORF">RJ641_018539</name>
</gene>
<dbReference type="GO" id="GO:0003723">
    <property type="term" value="F:RNA binding"/>
    <property type="evidence" value="ECO:0007669"/>
    <property type="project" value="InterPro"/>
</dbReference>
<dbReference type="Pfam" id="PF13041">
    <property type="entry name" value="PPR_2"/>
    <property type="match status" value="1"/>
</dbReference>
<dbReference type="Gene3D" id="1.25.40.10">
    <property type="entry name" value="Tetratricopeptide repeat domain"/>
    <property type="match status" value="1"/>
</dbReference>
<dbReference type="AlphaFoldDB" id="A0AAN8UXU0"/>
<dbReference type="PROSITE" id="PS51375">
    <property type="entry name" value="PPR"/>
    <property type="match status" value="1"/>
</dbReference>
<dbReference type="EMBL" id="JBAMMX010000023">
    <property type="protein sequence ID" value="KAK6917788.1"/>
    <property type="molecule type" value="Genomic_DNA"/>
</dbReference>
<proteinExistence type="predicted"/>
<accession>A0AAN8UXU0</accession>
<protein>
    <submittedName>
        <fullName evidence="3">Pentatricopeptide repeat</fullName>
    </submittedName>
</protein>
<dbReference type="InterPro" id="IPR011990">
    <property type="entry name" value="TPR-like_helical_dom_sf"/>
</dbReference>
<keyword evidence="4" id="KW-1185">Reference proteome</keyword>
<organism evidence="3 4">
    <name type="scientific">Dillenia turbinata</name>
    <dbReference type="NCBI Taxonomy" id="194707"/>
    <lineage>
        <taxon>Eukaryota</taxon>
        <taxon>Viridiplantae</taxon>
        <taxon>Streptophyta</taxon>
        <taxon>Embryophyta</taxon>
        <taxon>Tracheophyta</taxon>
        <taxon>Spermatophyta</taxon>
        <taxon>Magnoliopsida</taxon>
        <taxon>eudicotyledons</taxon>
        <taxon>Gunneridae</taxon>
        <taxon>Pentapetalae</taxon>
        <taxon>Dilleniales</taxon>
        <taxon>Dilleniaceae</taxon>
        <taxon>Dillenia</taxon>
    </lineage>
</organism>
<dbReference type="PANTHER" id="PTHR47926:SF347">
    <property type="entry name" value="PENTATRICOPEPTIDE REPEAT-CONTAINING PROTEIN"/>
    <property type="match status" value="1"/>
</dbReference>
<evidence type="ECO:0000256" key="2">
    <source>
        <dbReference type="PROSITE-ProRule" id="PRU00708"/>
    </source>
</evidence>
<dbReference type="InterPro" id="IPR002885">
    <property type="entry name" value="PPR_rpt"/>
</dbReference>
<dbReference type="NCBIfam" id="TIGR00756">
    <property type="entry name" value="PPR"/>
    <property type="match status" value="1"/>
</dbReference>
<feature type="repeat" description="PPR" evidence="2">
    <location>
        <begin position="24"/>
        <end position="58"/>
    </location>
</feature>
<keyword evidence="1" id="KW-0677">Repeat</keyword>
<evidence type="ECO:0000256" key="1">
    <source>
        <dbReference type="ARBA" id="ARBA00022737"/>
    </source>
</evidence>
<evidence type="ECO:0000313" key="4">
    <source>
        <dbReference type="Proteomes" id="UP001370490"/>
    </source>
</evidence>
<name>A0AAN8UXU0_9MAGN</name>